<dbReference type="HOGENOM" id="CLU_055322_4_1_5"/>
<reference evidence="2 3" key="1">
    <citation type="journal article" date="2011" name="J. Bacteriol.">
        <title>Complete genome sequence of Polymorphum gilvum SL003B-26A1T, a crude oil-degrading bacterium from oil-polluted saline soil.</title>
        <authorList>
            <person name="Li S.G."/>
            <person name="Tang Y.Q."/>
            <person name="Nie Y."/>
            <person name="Cai M."/>
            <person name="Wu X.L."/>
        </authorList>
    </citation>
    <scope>NUCLEOTIDE SEQUENCE [LARGE SCALE GENOMIC DNA]</scope>
    <source>
        <strain evidence="3">LMG 25793 / CGMCC 1.9160 / SL003B-26A1</strain>
    </source>
</reference>
<dbReference type="GO" id="GO:0005829">
    <property type="term" value="C:cytosol"/>
    <property type="evidence" value="ECO:0007669"/>
    <property type="project" value="TreeGrafter"/>
</dbReference>
<dbReference type="PANTHER" id="PTHR30543:SF21">
    <property type="entry name" value="NAD(P)H-DEPENDENT FMN REDUCTASE LOT6"/>
    <property type="match status" value="1"/>
</dbReference>
<accession>F2IVM2</accession>
<dbReference type="AlphaFoldDB" id="F2IVM2"/>
<dbReference type="eggNOG" id="COG0431">
    <property type="taxonomic scope" value="Bacteria"/>
</dbReference>
<keyword evidence="3" id="KW-1185">Reference proteome</keyword>
<dbReference type="GO" id="GO:0010181">
    <property type="term" value="F:FMN binding"/>
    <property type="evidence" value="ECO:0007669"/>
    <property type="project" value="TreeGrafter"/>
</dbReference>
<dbReference type="SUPFAM" id="SSF52218">
    <property type="entry name" value="Flavoproteins"/>
    <property type="match status" value="1"/>
</dbReference>
<organism evidence="2 3">
    <name type="scientific">Polymorphum gilvum (strain LMG 25793 / CGMCC 1.9160 / SL003B-26A1)</name>
    <dbReference type="NCBI Taxonomy" id="991905"/>
    <lineage>
        <taxon>Bacteria</taxon>
        <taxon>Pseudomonadati</taxon>
        <taxon>Pseudomonadota</taxon>
        <taxon>Alphaproteobacteria</taxon>
        <taxon>Rhodobacterales</taxon>
        <taxon>Paracoccaceae</taxon>
        <taxon>Polymorphum</taxon>
    </lineage>
</organism>
<dbReference type="STRING" id="991905.SL003B_4323"/>
<dbReference type="Pfam" id="PF03358">
    <property type="entry name" value="FMN_red"/>
    <property type="match status" value="1"/>
</dbReference>
<dbReference type="Gene3D" id="3.40.50.360">
    <property type="match status" value="1"/>
</dbReference>
<dbReference type="GO" id="GO:0016491">
    <property type="term" value="F:oxidoreductase activity"/>
    <property type="evidence" value="ECO:0007669"/>
    <property type="project" value="InterPro"/>
</dbReference>
<dbReference type="EMBL" id="CP002568">
    <property type="protein sequence ID" value="ADZ72740.1"/>
    <property type="molecule type" value="Genomic_DNA"/>
</dbReference>
<dbReference type="RefSeq" id="WP_013655038.1">
    <property type="nucleotide sequence ID" value="NC_015259.1"/>
</dbReference>
<evidence type="ECO:0000313" key="2">
    <source>
        <dbReference type="EMBL" id="ADZ72740.1"/>
    </source>
</evidence>
<evidence type="ECO:0000259" key="1">
    <source>
        <dbReference type="Pfam" id="PF03358"/>
    </source>
</evidence>
<dbReference type="KEGG" id="pgv:SL003B_4323"/>
<evidence type="ECO:0000313" key="3">
    <source>
        <dbReference type="Proteomes" id="UP000008130"/>
    </source>
</evidence>
<name>F2IVM2_POLGS</name>
<dbReference type="OrthoDB" id="9812295at2"/>
<dbReference type="Proteomes" id="UP000008130">
    <property type="component" value="Chromosome"/>
</dbReference>
<dbReference type="InterPro" id="IPR005025">
    <property type="entry name" value="FMN_Rdtase-like_dom"/>
</dbReference>
<proteinExistence type="predicted"/>
<dbReference type="InterPro" id="IPR050712">
    <property type="entry name" value="NAD(P)H-dep_reductase"/>
</dbReference>
<dbReference type="InterPro" id="IPR029039">
    <property type="entry name" value="Flavoprotein-like_sf"/>
</dbReference>
<gene>
    <name evidence="2" type="ordered locus">SL003B_4323</name>
</gene>
<feature type="domain" description="NADPH-dependent FMN reductase-like" evidence="1">
    <location>
        <begin position="4"/>
        <end position="160"/>
    </location>
</feature>
<dbReference type="PANTHER" id="PTHR30543">
    <property type="entry name" value="CHROMATE REDUCTASE"/>
    <property type="match status" value="1"/>
</dbReference>
<sequence length="193" mass="20959">MRQPRILVFSGSIRGGSYNTRLAALAAKRLLLADADVTRISLADYPMPIYDGDREREKGVPDSAHKLKRQMQEHGGVFIACPEYNTAVTPLLKNTLDWLSRLNDPGEPPAAAFKDRVFAVGAASTGALGGMRGLIGVRTILEVGLGALVLPDMVSVPKANEAFDDHGELRDERASGLLDVLTRRLIREVRARG</sequence>
<protein>
    <submittedName>
        <fullName evidence="2">NADPH-dependent FMN reductase, putative</fullName>
    </submittedName>
</protein>